<dbReference type="AlphaFoldDB" id="A0A1F5RYT5"/>
<proteinExistence type="predicted"/>
<dbReference type="EMBL" id="MFFU01000018">
    <property type="protein sequence ID" value="OGF19383.1"/>
    <property type="molecule type" value="Genomic_DNA"/>
</dbReference>
<evidence type="ECO:0000313" key="3">
    <source>
        <dbReference type="Proteomes" id="UP000177691"/>
    </source>
</evidence>
<evidence type="ECO:0000313" key="2">
    <source>
        <dbReference type="EMBL" id="OGF19383.1"/>
    </source>
</evidence>
<evidence type="ECO:0000256" key="1">
    <source>
        <dbReference type="SAM" id="SignalP"/>
    </source>
</evidence>
<gene>
    <name evidence="2" type="ORF">A3D54_01080</name>
</gene>
<feature type="chain" id="PRO_5009521122" evidence="1">
    <location>
        <begin position="41"/>
        <end position="206"/>
    </location>
</feature>
<accession>A0A1F5RYT5</accession>
<comment type="caution">
    <text evidence="2">The sequence shown here is derived from an EMBL/GenBank/DDBJ whole genome shotgun (WGS) entry which is preliminary data.</text>
</comment>
<sequence>MQKKYGIALMFVLVFMLIINQWQLSALNKMAAMASSQANAAAPANPTASETMLSPEIAAVASELLARGVPPVYGAKLGVSFDDPTAAINVLAPLEQDTRLNKLTGALLQRYIAIGQQTACEFCCGATTLVFPDGSKACACAHSAAMRGVIAYLLTTEGNTMSDQQILAEANKWKSVFFPAPTVQKYLASQGRQTASPALPAQVGGC</sequence>
<organism evidence="2 3">
    <name type="scientific">Candidatus Falkowbacteria bacterium RIFCSPHIGHO2_02_FULL_45_15</name>
    <dbReference type="NCBI Taxonomy" id="1797987"/>
    <lineage>
        <taxon>Bacteria</taxon>
        <taxon>Candidatus Falkowiibacteriota</taxon>
    </lineage>
</organism>
<name>A0A1F5RYT5_9BACT</name>
<dbReference type="Proteomes" id="UP000177691">
    <property type="component" value="Unassembled WGS sequence"/>
</dbReference>
<keyword evidence="1" id="KW-0732">Signal</keyword>
<feature type="signal peptide" evidence="1">
    <location>
        <begin position="1"/>
        <end position="40"/>
    </location>
</feature>
<reference evidence="2 3" key="1">
    <citation type="journal article" date="2016" name="Nat. Commun.">
        <title>Thousands of microbial genomes shed light on interconnected biogeochemical processes in an aquifer system.</title>
        <authorList>
            <person name="Anantharaman K."/>
            <person name="Brown C.T."/>
            <person name="Hug L.A."/>
            <person name="Sharon I."/>
            <person name="Castelle C.J."/>
            <person name="Probst A.J."/>
            <person name="Thomas B.C."/>
            <person name="Singh A."/>
            <person name="Wilkins M.J."/>
            <person name="Karaoz U."/>
            <person name="Brodie E.L."/>
            <person name="Williams K.H."/>
            <person name="Hubbard S.S."/>
            <person name="Banfield J.F."/>
        </authorList>
    </citation>
    <scope>NUCLEOTIDE SEQUENCE [LARGE SCALE GENOMIC DNA]</scope>
</reference>
<protein>
    <submittedName>
        <fullName evidence="2">Uncharacterized protein</fullName>
    </submittedName>
</protein>